<accession>A0A7V2SYU1</accession>
<gene>
    <name evidence="8" type="primary">cmk</name>
    <name evidence="10" type="ORF">ENJ51_02320</name>
</gene>
<keyword evidence="5 8" id="KW-0067">ATP-binding</keyword>
<dbReference type="Gene3D" id="3.40.50.300">
    <property type="entry name" value="P-loop containing nucleotide triphosphate hydrolases"/>
    <property type="match status" value="1"/>
</dbReference>
<dbReference type="Proteomes" id="UP000885750">
    <property type="component" value="Unassembled WGS sequence"/>
</dbReference>
<dbReference type="EC" id="2.7.4.25" evidence="8"/>
<sequence>MNKYPVLTIDGPAGSGKGTIAKRVAQTLGWQLLDSGALYRLIAVVAQNKEIPFDDGTRLAELAKKLNAVFLPCKSGVEVRLDGDDVTQAIRTEDCGCAASKVAANAGVRKALLQRQRDYLVSPGLVADGRDMGTVVFPDAQTKIFLTATAKERAKRRFNQLNEKGVSATLAGLILEIQERDARDMNRAEAPLVAASDAVTIDTSELSIEQVVAQVLSLVAEKK</sequence>
<feature type="binding site" evidence="8">
    <location>
        <begin position="11"/>
        <end position="19"/>
    </location>
    <ligand>
        <name>ATP</name>
        <dbReference type="ChEBI" id="CHEBI:30616"/>
    </ligand>
</feature>
<evidence type="ECO:0000256" key="8">
    <source>
        <dbReference type="HAMAP-Rule" id="MF_00238"/>
    </source>
</evidence>
<evidence type="ECO:0000256" key="4">
    <source>
        <dbReference type="ARBA" id="ARBA00022777"/>
    </source>
</evidence>
<evidence type="ECO:0000259" key="9">
    <source>
        <dbReference type="Pfam" id="PF02224"/>
    </source>
</evidence>
<dbReference type="NCBIfam" id="TIGR00017">
    <property type="entry name" value="cmk"/>
    <property type="match status" value="1"/>
</dbReference>
<evidence type="ECO:0000256" key="1">
    <source>
        <dbReference type="ARBA" id="ARBA00009427"/>
    </source>
</evidence>
<evidence type="ECO:0000256" key="3">
    <source>
        <dbReference type="ARBA" id="ARBA00022741"/>
    </source>
</evidence>
<evidence type="ECO:0000256" key="5">
    <source>
        <dbReference type="ARBA" id="ARBA00022840"/>
    </source>
</evidence>
<comment type="subcellular location">
    <subcellularLocation>
        <location evidence="8">Cytoplasm</location>
    </subcellularLocation>
</comment>
<dbReference type="GO" id="GO:0005524">
    <property type="term" value="F:ATP binding"/>
    <property type="evidence" value="ECO:0007669"/>
    <property type="project" value="UniProtKB-UniRule"/>
</dbReference>
<proteinExistence type="inferred from homology"/>
<dbReference type="InterPro" id="IPR011994">
    <property type="entry name" value="Cytidylate_kinase_dom"/>
</dbReference>
<name>A0A7V2SYU1_LEUMU</name>
<comment type="similarity">
    <text evidence="1 8">Belongs to the cytidylate kinase family. Type 1 subfamily.</text>
</comment>
<dbReference type="GO" id="GO:0015949">
    <property type="term" value="P:nucleobase-containing small molecule interconversion"/>
    <property type="evidence" value="ECO:0007669"/>
    <property type="project" value="TreeGrafter"/>
</dbReference>
<feature type="domain" description="Cytidylate kinase" evidence="9">
    <location>
        <begin position="8"/>
        <end position="219"/>
    </location>
</feature>
<keyword evidence="3 8" id="KW-0547">Nucleotide-binding</keyword>
<keyword evidence="4 8" id="KW-0418">Kinase</keyword>
<dbReference type="InterPro" id="IPR003136">
    <property type="entry name" value="Cytidylate_kin"/>
</dbReference>
<evidence type="ECO:0000256" key="6">
    <source>
        <dbReference type="ARBA" id="ARBA00047615"/>
    </source>
</evidence>
<dbReference type="GO" id="GO:0036431">
    <property type="term" value="F:dCMP kinase activity"/>
    <property type="evidence" value="ECO:0007669"/>
    <property type="project" value="InterPro"/>
</dbReference>
<evidence type="ECO:0000256" key="7">
    <source>
        <dbReference type="ARBA" id="ARBA00048478"/>
    </source>
</evidence>
<dbReference type="InterPro" id="IPR027417">
    <property type="entry name" value="P-loop_NTPase"/>
</dbReference>
<organism evidence="10">
    <name type="scientific">Leucothrix mucor</name>
    <dbReference type="NCBI Taxonomy" id="45248"/>
    <lineage>
        <taxon>Bacteria</taxon>
        <taxon>Pseudomonadati</taxon>
        <taxon>Pseudomonadota</taxon>
        <taxon>Gammaproteobacteria</taxon>
        <taxon>Thiotrichales</taxon>
        <taxon>Thiotrichaceae</taxon>
        <taxon>Leucothrix</taxon>
    </lineage>
</organism>
<keyword evidence="8" id="KW-0963">Cytoplasm</keyword>
<dbReference type="Pfam" id="PF02224">
    <property type="entry name" value="Cytidylate_kin"/>
    <property type="match status" value="1"/>
</dbReference>
<reference evidence="10" key="1">
    <citation type="journal article" date="2020" name="mSystems">
        <title>Genome- and Community-Level Interaction Insights into Carbon Utilization and Element Cycling Functions of Hydrothermarchaeota in Hydrothermal Sediment.</title>
        <authorList>
            <person name="Zhou Z."/>
            <person name="Liu Y."/>
            <person name="Xu W."/>
            <person name="Pan J."/>
            <person name="Luo Z.H."/>
            <person name="Li M."/>
        </authorList>
    </citation>
    <scope>NUCLEOTIDE SEQUENCE [LARGE SCALE GENOMIC DNA]</scope>
    <source>
        <strain evidence="10">HyVt-493</strain>
    </source>
</reference>
<dbReference type="HAMAP" id="MF_00238">
    <property type="entry name" value="Cytidyl_kinase_type1"/>
    <property type="match status" value="1"/>
</dbReference>
<dbReference type="CDD" id="cd02020">
    <property type="entry name" value="CMPK"/>
    <property type="match status" value="1"/>
</dbReference>
<keyword evidence="2 8" id="KW-0808">Transferase</keyword>
<dbReference type="EMBL" id="DRMS01000093">
    <property type="protein sequence ID" value="HFC91630.1"/>
    <property type="molecule type" value="Genomic_DNA"/>
</dbReference>
<evidence type="ECO:0000256" key="2">
    <source>
        <dbReference type="ARBA" id="ARBA00022679"/>
    </source>
</evidence>
<comment type="caution">
    <text evidence="10">The sequence shown here is derived from an EMBL/GenBank/DDBJ whole genome shotgun (WGS) entry which is preliminary data.</text>
</comment>
<dbReference type="GO" id="GO:0006220">
    <property type="term" value="P:pyrimidine nucleotide metabolic process"/>
    <property type="evidence" value="ECO:0007669"/>
    <property type="project" value="UniProtKB-UniRule"/>
</dbReference>
<dbReference type="AlphaFoldDB" id="A0A7V2SYU1"/>
<comment type="catalytic activity">
    <reaction evidence="7 8">
        <text>CMP + ATP = CDP + ADP</text>
        <dbReference type="Rhea" id="RHEA:11600"/>
        <dbReference type="ChEBI" id="CHEBI:30616"/>
        <dbReference type="ChEBI" id="CHEBI:58069"/>
        <dbReference type="ChEBI" id="CHEBI:60377"/>
        <dbReference type="ChEBI" id="CHEBI:456216"/>
        <dbReference type="EC" id="2.7.4.25"/>
    </reaction>
</comment>
<protein>
    <recommendedName>
        <fullName evidence="8">Cytidylate kinase</fullName>
        <shortName evidence="8">CK</shortName>
        <ecNumber evidence="8">2.7.4.25</ecNumber>
    </recommendedName>
    <alternativeName>
        <fullName evidence="8">Cytidine monophosphate kinase</fullName>
        <shortName evidence="8">CMP kinase</shortName>
    </alternativeName>
</protein>
<dbReference type="SUPFAM" id="SSF52540">
    <property type="entry name" value="P-loop containing nucleoside triphosphate hydrolases"/>
    <property type="match status" value="1"/>
</dbReference>
<evidence type="ECO:0000313" key="10">
    <source>
        <dbReference type="EMBL" id="HFC91630.1"/>
    </source>
</evidence>
<dbReference type="PANTHER" id="PTHR21299">
    <property type="entry name" value="CYTIDYLATE KINASE/PANTOATE-BETA-ALANINE LIGASE"/>
    <property type="match status" value="1"/>
</dbReference>
<dbReference type="GO" id="GO:0005829">
    <property type="term" value="C:cytosol"/>
    <property type="evidence" value="ECO:0007669"/>
    <property type="project" value="TreeGrafter"/>
</dbReference>
<dbReference type="PANTHER" id="PTHR21299:SF2">
    <property type="entry name" value="CYTIDYLATE KINASE"/>
    <property type="match status" value="1"/>
</dbReference>
<comment type="catalytic activity">
    <reaction evidence="6 8">
        <text>dCMP + ATP = dCDP + ADP</text>
        <dbReference type="Rhea" id="RHEA:25094"/>
        <dbReference type="ChEBI" id="CHEBI:30616"/>
        <dbReference type="ChEBI" id="CHEBI:57566"/>
        <dbReference type="ChEBI" id="CHEBI:58593"/>
        <dbReference type="ChEBI" id="CHEBI:456216"/>
        <dbReference type="EC" id="2.7.4.25"/>
    </reaction>
</comment>